<dbReference type="Proteomes" id="UP000006180">
    <property type="component" value="Chromosome"/>
</dbReference>
<dbReference type="STRING" id="1185652.USDA257_c38940"/>
<dbReference type="AlphaFoldDB" id="I3X983"/>
<dbReference type="eggNOG" id="ENOG50301AP">
    <property type="taxonomic scope" value="Bacteria"/>
</dbReference>
<protein>
    <submittedName>
        <fullName evidence="1">Transcriptional regulator protein FixT</fullName>
    </submittedName>
</protein>
<sequence length="131" mass="14159">MAAHRRACARRFAQDRKSLADKSIVIVAPDQGLRRSLAFALEVEGYPTQSYDALWKAEGSATASLCTIIDDEILKSEAQAVQSLQRRGRRIILLVDGMSVLQEHAGTIVLTKPINGSDLLDVVNSLAAVVG</sequence>
<evidence type="ECO:0000313" key="2">
    <source>
        <dbReference type="Proteomes" id="UP000006180"/>
    </source>
</evidence>
<dbReference type="PATRIC" id="fig|1185652.3.peg.4044"/>
<dbReference type="RefSeq" id="WP_014764574.1">
    <property type="nucleotide sequence ID" value="NC_018000.1"/>
</dbReference>
<proteinExistence type="predicted"/>
<gene>
    <name evidence="1" type="primary">fixT2</name>
    <name evidence="1" type="ORF">USDA257_c38940</name>
</gene>
<dbReference type="EMBL" id="CP003563">
    <property type="protein sequence ID" value="AFL52439.1"/>
    <property type="molecule type" value="Genomic_DNA"/>
</dbReference>
<reference evidence="1 2" key="1">
    <citation type="journal article" date="2012" name="J. Bacteriol.">
        <title>Complete genome sequence of the broad-host-range strain Sinorhizobium fredii USDA257.</title>
        <authorList>
            <person name="Schuldes J."/>
            <person name="Rodriguez Orbegoso M."/>
            <person name="Schmeisser C."/>
            <person name="Krishnan H.B."/>
            <person name="Daniel R."/>
            <person name="Streit W.R."/>
        </authorList>
    </citation>
    <scope>NUCLEOTIDE SEQUENCE [LARGE SCALE GENOMIC DNA]</scope>
    <source>
        <strain evidence="1 2">USDA 257</strain>
    </source>
</reference>
<evidence type="ECO:0000313" key="1">
    <source>
        <dbReference type="EMBL" id="AFL52439.1"/>
    </source>
</evidence>
<accession>I3X983</accession>
<dbReference type="HOGENOM" id="CLU_148627_0_0_5"/>
<dbReference type="KEGG" id="sfd:USDA257_c38940"/>
<organism evidence="1 2">
    <name type="scientific">Sinorhizobium fredii (strain USDA 257)</name>
    <dbReference type="NCBI Taxonomy" id="1185652"/>
    <lineage>
        <taxon>Bacteria</taxon>
        <taxon>Pseudomonadati</taxon>
        <taxon>Pseudomonadota</taxon>
        <taxon>Alphaproteobacteria</taxon>
        <taxon>Hyphomicrobiales</taxon>
        <taxon>Rhizobiaceae</taxon>
        <taxon>Sinorhizobium/Ensifer group</taxon>
        <taxon>Sinorhizobium</taxon>
    </lineage>
</organism>
<name>I3X983_SINF2</name>